<dbReference type="InterPro" id="IPR041503">
    <property type="entry name" value="AIMP2_thioredoxin"/>
</dbReference>
<accession>A0A9P0B5D0</accession>
<keyword evidence="8" id="KW-1185">Reference proteome</keyword>
<evidence type="ECO:0000256" key="1">
    <source>
        <dbReference type="ARBA" id="ARBA00004496"/>
    </source>
</evidence>
<comment type="subcellular location">
    <subcellularLocation>
        <location evidence="1">Cytoplasm</location>
    </subcellularLocation>
</comment>
<evidence type="ECO:0000256" key="2">
    <source>
        <dbReference type="ARBA" id="ARBA00022490"/>
    </source>
</evidence>
<reference evidence="7" key="1">
    <citation type="submission" date="2021-12" db="EMBL/GenBank/DDBJ databases">
        <authorList>
            <person name="King R."/>
        </authorList>
    </citation>
    <scope>NUCLEOTIDE SEQUENCE</scope>
</reference>
<gene>
    <name evidence="7" type="ORF">MELIAE_LOCUS6722</name>
</gene>
<evidence type="ECO:0000259" key="5">
    <source>
        <dbReference type="Pfam" id="PF16780"/>
    </source>
</evidence>
<dbReference type="InterPro" id="IPR042360">
    <property type="entry name" value="AIMP2"/>
</dbReference>
<dbReference type="GO" id="GO:0017101">
    <property type="term" value="C:aminoacyl-tRNA synthetase multienzyme complex"/>
    <property type="evidence" value="ECO:0007669"/>
    <property type="project" value="InterPro"/>
</dbReference>
<evidence type="ECO:0000259" key="6">
    <source>
        <dbReference type="Pfam" id="PF18569"/>
    </source>
</evidence>
<keyword evidence="3" id="KW-0648">Protein biosynthesis</keyword>
<feature type="domain" description="AIMP2 thioredoxin-like" evidence="6">
    <location>
        <begin position="122"/>
        <end position="207"/>
    </location>
</feature>
<dbReference type="Proteomes" id="UP001154078">
    <property type="component" value="Chromosome 4"/>
</dbReference>
<dbReference type="PANTHER" id="PTHR13438:SF2">
    <property type="entry name" value="AMINOACYL TRNA SYNTHASE COMPLEX-INTERACTING MULTIFUNCTIONAL PROTEIN 2"/>
    <property type="match status" value="1"/>
</dbReference>
<keyword evidence="2" id="KW-0963">Cytoplasm</keyword>
<dbReference type="PANTHER" id="PTHR13438">
    <property type="entry name" value="AMINOACYL TRNA SYNTHASE COMPLEX-INTERACTING MULTIFUNCTIONAL PROTEIN"/>
    <property type="match status" value="1"/>
</dbReference>
<organism evidence="7 8">
    <name type="scientific">Brassicogethes aeneus</name>
    <name type="common">Rape pollen beetle</name>
    <name type="synonym">Meligethes aeneus</name>
    <dbReference type="NCBI Taxonomy" id="1431903"/>
    <lineage>
        <taxon>Eukaryota</taxon>
        <taxon>Metazoa</taxon>
        <taxon>Ecdysozoa</taxon>
        <taxon>Arthropoda</taxon>
        <taxon>Hexapoda</taxon>
        <taxon>Insecta</taxon>
        <taxon>Pterygota</taxon>
        <taxon>Neoptera</taxon>
        <taxon>Endopterygota</taxon>
        <taxon>Coleoptera</taxon>
        <taxon>Polyphaga</taxon>
        <taxon>Cucujiformia</taxon>
        <taxon>Nitidulidae</taxon>
        <taxon>Meligethinae</taxon>
        <taxon>Brassicogethes</taxon>
    </lineage>
</organism>
<evidence type="ECO:0000313" key="8">
    <source>
        <dbReference type="Proteomes" id="UP001154078"/>
    </source>
</evidence>
<protein>
    <recommendedName>
        <fullName evidence="9">Multisynthase complex auxiliary component p38</fullName>
    </recommendedName>
</protein>
<name>A0A9P0B5D0_BRAAE</name>
<dbReference type="OrthoDB" id="424586at2759"/>
<evidence type="ECO:0000313" key="7">
    <source>
        <dbReference type="EMBL" id="CAH0555322.1"/>
    </source>
</evidence>
<dbReference type="Pfam" id="PF16780">
    <property type="entry name" value="AIMP2_LysRS_bd"/>
    <property type="match status" value="1"/>
</dbReference>
<sequence length="314" mass="35005">MNGPIKMYQTKPIVRHDVPVQLPTCMYKIKNIYGPRNGEVDPADHVSTANKKLDISEQVKKFLKNNQKIPGMADLQARQEKILQQLADLKKQMLNIKAELKISNVTTNKTTLKISTQKIEDLPNIVIHAGPNYPPYSLALVQKLLQDQINLSITTHQHSSVPLLPKNAKELSDILTNFKPKASNLPTIYVRLIWNNVEADMELLVSIVPILGEVNALRYLSRCFTNVLSYEYDSDVSEIDSLLDVSHALISTKSTPEKTKLIQHFIKSLGKSSYLIGKTKITVADIAAVSALKQVAPSSINGSLSQWVKRCEAA</sequence>
<dbReference type="GO" id="GO:0005737">
    <property type="term" value="C:cytoplasm"/>
    <property type="evidence" value="ECO:0007669"/>
    <property type="project" value="UniProtKB-SubCell"/>
</dbReference>
<feature type="coiled-coil region" evidence="4">
    <location>
        <begin position="72"/>
        <end position="99"/>
    </location>
</feature>
<evidence type="ECO:0000256" key="3">
    <source>
        <dbReference type="ARBA" id="ARBA00022917"/>
    </source>
</evidence>
<evidence type="ECO:0000256" key="4">
    <source>
        <dbReference type="SAM" id="Coils"/>
    </source>
</evidence>
<dbReference type="AlphaFoldDB" id="A0A9P0B5D0"/>
<dbReference type="GO" id="GO:0006412">
    <property type="term" value="P:translation"/>
    <property type="evidence" value="ECO:0007669"/>
    <property type="project" value="UniProtKB-KW"/>
</dbReference>
<dbReference type="InterPro" id="IPR031889">
    <property type="entry name" value="AIMP2_LysRS-bd"/>
</dbReference>
<dbReference type="EMBL" id="OV121135">
    <property type="protein sequence ID" value="CAH0555322.1"/>
    <property type="molecule type" value="Genomic_DNA"/>
</dbReference>
<proteinExistence type="predicted"/>
<feature type="domain" description="AIMP2 lysyl-tRNA synthetase binding" evidence="5">
    <location>
        <begin position="7"/>
        <end position="43"/>
    </location>
</feature>
<evidence type="ECO:0008006" key="9">
    <source>
        <dbReference type="Google" id="ProtNLM"/>
    </source>
</evidence>
<dbReference type="Pfam" id="PF18569">
    <property type="entry name" value="Thioredoxin_16"/>
    <property type="match status" value="1"/>
</dbReference>
<dbReference type="Gene3D" id="1.20.1050.130">
    <property type="match status" value="1"/>
</dbReference>
<keyword evidence="4" id="KW-0175">Coiled coil</keyword>